<dbReference type="PANTHER" id="PTHR46601">
    <property type="entry name" value="ULP_PROTEASE DOMAIN-CONTAINING PROTEIN"/>
    <property type="match status" value="1"/>
</dbReference>
<feature type="compositionally biased region" description="Basic and acidic residues" evidence="1">
    <location>
        <begin position="113"/>
        <end position="127"/>
    </location>
</feature>
<gene>
    <name evidence="2" type="ORF">CALMAC_LOCUS7959</name>
</gene>
<evidence type="ECO:0000313" key="2">
    <source>
        <dbReference type="EMBL" id="VEN45539.1"/>
    </source>
</evidence>
<dbReference type="AlphaFoldDB" id="A0A653CCV8"/>
<dbReference type="EMBL" id="CAACVG010007458">
    <property type="protein sequence ID" value="VEN45539.1"/>
    <property type="molecule type" value="Genomic_DNA"/>
</dbReference>
<dbReference type="OrthoDB" id="6774265at2759"/>
<proteinExistence type="predicted"/>
<name>A0A653CCV8_CALMS</name>
<organism evidence="2 3">
    <name type="scientific">Callosobruchus maculatus</name>
    <name type="common">Southern cowpea weevil</name>
    <name type="synonym">Pulse bruchid</name>
    <dbReference type="NCBI Taxonomy" id="64391"/>
    <lineage>
        <taxon>Eukaryota</taxon>
        <taxon>Metazoa</taxon>
        <taxon>Ecdysozoa</taxon>
        <taxon>Arthropoda</taxon>
        <taxon>Hexapoda</taxon>
        <taxon>Insecta</taxon>
        <taxon>Pterygota</taxon>
        <taxon>Neoptera</taxon>
        <taxon>Endopterygota</taxon>
        <taxon>Coleoptera</taxon>
        <taxon>Polyphaga</taxon>
        <taxon>Cucujiformia</taxon>
        <taxon>Chrysomeloidea</taxon>
        <taxon>Chrysomelidae</taxon>
        <taxon>Bruchinae</taxon>
        <taxon>Bruchini</taxon>
        <taxon>Callosobruchus</taxon>
    </lineage>
</organism>
<feature type="region of interest" description="Disordered" evidence="1">
    <location>
        <begin position="113"/>
        <end position="149"/>
    </location>
</feature>
<evidence type="ECO:0000256" key="1">
    <source>
        <dbReference type="SAM" id="MobiDB-lite"/>
    </source>
</evidence>
<dbReference type="PANTHER" id="PTHR46601:SF1">
    <property type="entry name" value="ADF-H DOMAIN-CONTAINING PROTEIN"/>
    <property type="match status" value="1"/>
</dbReference>
<dbReference type="Proteomes" id="UP000410492">
    <property type="component" value="Unassembled WGS sequence"/>
</dbReference>
<sequence length="715" mass="82284">MGILGEVFVPAAGPSKEKDDGELLLVHDEHEVVLAIVGTVPSAAVGRSGRGVVEVQAGELDVILQVVQVCHGEYDDTMPPKRSREEILRRKKEAEKTRMLKIKNDPIKLAEHKEKEKQKDLKKIEKGQRKRINQMTDREKGSTRRKWREYSSTYRQKKVVEHHTENFMRETTPPLSGNEPHRENIPHIADRRVQEAKRRSWKQRKLRSRQIKQKDAYIFELKKKIKSQRQKYKRLKEKTKNDSKVQISPKTQIENMAKDPKQHGAVVKKAIFGEVLKMQIEQNYVKLKRNEEKATFKKTITVTRSYWKRYAATDTMNETCPERTCDACCVKALRYSEFNNASTILCKQWTNKREVITDNKTNMQRFVTKYRKETIQITPRDLILELEHDLKTSFRHVFNMVQQYNSIRQMKESLIEMDAIIHMDFSENYSTKYNKEIQAFHSGGSRTQISLHTVVLYLKGATSSHCTISSNLSHGAGSIWAHLKPVLATLPSTVENIYFLSDGPVSQYRNKSMFYVLGCKLEKMYPNVSRYSWNYHEAGHGKGAPDGVGATCKRTADEVIARGGDIANLEQFAAVVRERCPSIYVSVTDEQEIEKMNAMINEDSSKLVAFKGTLSVHQVTGSVYFPNQLVMKSLSCFCNSDGCEHYKLGCVKYKQPIHPNERLNISTVYTDSEDDNLPLSSYIVNNPRNKILQDTDSEDDNLPLSIWSNQTFKKQ</sequence>
<feature type="non-terminal residue" evidence="2">
    <location>
        <position position="715"/>
    </location>
</feature>
<keyword evidence="3" id="KW-1185">Reference proteome</keyword>
<evidence type="ECO:0000313" key="3">
    <source>
        <dbReference type="Proteomes" id="UP000410492"/>
    </source>
</evidence>
<accession>A0A653CCV8</accession>
<reference evidence="2 3" key="1">
    <citation type="submission" date="2019-01" db="EMBL/GenBank/DDBJ databases">
        <authorList>
            <person name="Sayadi A."/>
        </authorList>
    </citation>
    <scope>NUCLEOTIDE SEQUENCE [LARGE SCALE GENOMIC DNA]</scope>
</reference>
<protein>
    <submittedName>
        <fullName evidence="2">Uncharacterized protein</fullName>
    </submittedName>
</protein>